<dbReference type="EMBL" id="BMKS01000003">
    <property type="protein sequence ID" value="GGG24900.1"/>
    <property type="molecule type" value="Genomic_DNA"/>
</dbReference>
<keyword evidence="10" id="KW-0448">Lipopolysaccharide biosynthesis</keyword>
<comment type="function">
    <text evidence="1 10">Involved in lipopolysaccharide (LPS) biosynthesis. Catalyzes the transfer of 3-deoxy-D-manno-octulosonate (Kdo) residue(s) from CMP-Kdo to lipid IV(A), the tetraacyldisaccharide-1,4'-bisphosphate precursor of lipid A.</text>
</comment>
<evidence type="ECO:0000313" key="14">
    <source>
        <dbReference type="Proteomes" id="UP000597507"/>
    </source>
</evidence>
<dbReference type="Gene3D" id="3.40.50.2000">
    <property type="entry name" value="Glycogen Phosphorylase B"/>
    <property type="match status" value="1"/>
</dbReference>
<protein>
    <recommendedName>
        <fullName evidence="4 10">3-deoxy-D-manno-octulosonic acid transferase</fullName>
        <shortName evidence="10">Kdo transferase</shortName>
        <ecNumber evidence="3 10">2.4.99.12</ecNumber>
    </recommendedName>
    <alternativeName>
        <fullName evidence="6 10">Lipid IV(A) 3-deoxy-D-manno-octulosonic acid transferase</fullName>
    </alternativeName>
</protein>
<evidence type="ECO:0000256" key="5">
    <source>
        <dbReference type="ARBA" id="ARBA00022679"/>
    </source>
</evidence>
<dbReference type="PANTHER" id="PTHR42755:SF1">
    <property type="entry name" value="3-DEOXY-D-MANNO-OCTULOSONIC ACID TRANSFERASE, MITOCHONDRIAL-RELATED"/>
    <property type="match status" value="1"/>
</dbReference>
<dbReference type="GO" id="GO:0009245">
    <property type="term" value="P:lipid A biosynthetic process"/>
    <property type="evidence" value="ECO:0007669"/>
    <property type="project" value="TreeGrafter"/>
</dbReference>
<feature type="site" description="Transition state stabilizer" evidence="9">
    <location>
        <position position="215"/>
    </location>
</feature>
<sequence>MTGPAALLWRTAGTLAAPLLPLYLRRRARAGHEIAERLGERRGCAGGARPPGRLLWIHAASVGETLSVLRLMDALAARLPDLAFLVTTGTVTSAGLLAERLRPALAPRVRHRFAPLDVPAWVARFLDAWRPDAGVFVESELWPNLIAAARRRDIPLALVNARLSPRSARLWARGAPGLARELLGAFRLVLAQSDEVARRLAALGAPRAACWGNLKYAADPLPADPAELERLRGLTAGREILLAASTHPGEEALALVAHRRLTAIYPRLLTILVPRHPQRGEAVALEADGLVGRHAEAPRLRVARRAAGQEPGPATAVYVADTLGELGLFYRLASVALVGGSLVPHGGQNPLEPARLGCPILLGPHTWNFAEPVERLLAAGGAVQLAPGPDLAAALAREAAAVLREPRRGQAMAAAAAAVAADQAGLPDRVAEALAELLPPRADRGAGQTLAAHGTTEKD</sequence>
<evidence type="ECO:0000256" key="6">
    <source>
        <dbReference type="ARBA" id="ARBA00031445"/>
    </source>
</evidence>
<dbReference type="InterPro" id="IPR039901">
    <property type="entry name" value="Kdotransferase"/>
</dbReference>
<evidence type="ECO:0000259" key="12">
    <source>
        <dbReference type="Pfam" id="PF04413"/>
    </source>
</evidence>
<gene>
    <name evidence="13" type="primary">kdtA</name>
    <name evidence="13" type="ORF">GCM10010964_11180</name>
</gene>
<dbReference type="Gene3D" id="3.40.50.11720">
    <property type="entry name" value="3-Deoxy-D-manno-octulosonic-acid transferase, N-terminal domain"/>
    <property type="match status" value="1"/>
</dbReference>
<dbReference type="InterPro" id="IPR007507">
    <property type="entry name" value="Glycos_transf_N"/>
</dbReference>
<name>A0A8J3EBA5_9PROT</name>
<evidence type="ECO:0000256" key="3">
    <source>
        <dbReference type="ARBA" id="ARBA00012621"/>
    </source>
</evidence>
<keyword evidence="10" id="KW-1003">Cell membrane</keyword>
<dbReference type="GO" id="GO:0005886">
    <property type="term" value="C:plasma membrane"/>
    <property type="evidence" value="ECO:0007669"/>
    <property type="project" value="UniProtKB-SubCell"/>
</dbReference>
<keyword evidence="5 10" id="KW-0808">Transferase</keyword>
<comment type="caution">
    <text evidence="13">The sequence shown here is derived from an EMBL/GenBank/DDBJ whole genome shotgun (WGS) entry which is preliminary data.</text>
</comment>
<keyword evidence="14" id="KW-1185">Reference proteome</keyword>
<evidence type="ECO:0000256" key="9">
    <source>
        <dbReference type="PIRSR" id="PIRSR639901-2"/>
    </source>
</evidence>
<dbReference type="Pfam" id="PF04413">
    <property type="entry name" value="Glycos_transf_N"/>
    <property type="match status" value="1"/>
</dbReference>
<organism evidence="13 14">
    <name type="scientific">Caldovatus sediminis</name>
    <dbReference type="NCBI Taxonomy" id="2041189"/>
    <lineage>
        <taxon>Bacteria</taxon>
        <taxon>Pseudomonadati</taxon>
        <taxon>Pseudomonadota</taxon>
        <taxon>Alphaproteobacteria</taxon>
        <taxon>Acetobacterales</taxon>
        <taxon>Roseomonadaceae</taxon>
        <taxon>Caldovatus</taxon>
    </lineage>
</organism>
<feature type="region of interest" description="Disordered" evidence="11">
    <location>
        <begin position="439"/>
        <end position="459"/>
    </location>
</feature>
<comment type="pathway">
    <text evidence="2 10">Bacterial outer membrane biogenesis; LPS core biosynthesis.</text>
</comment>
<dbReference type="SUPFAM" id="SSF53756">
    <property type="entry name" value="UDP-Glycosyltransferase/glycogen phosphorylase"/>
    <property type="match status" value="1"/>
</dbReference>
<proteinExistence type="inferred from homology"/>
<evidence type="ECO:0000256" key="2">
    <source>
        <dbReference type="ARBA" id="ARBA00004713"/>
    </source>
</evidence>
<dbReference type="Proteomes" id="UP000597507">
    <property type="component" value="Unassembled WGS sequence"/>
</dbReference>
<evidence type="ECO:0000256" key="1">
    <source>
        <dbReference type="ARBA" id="ARBA00003394"/>
    </source>
</evidence>
<dbReference type="EC" id="2.4.99.12" evidence="3 10"/>
<dbReference type="GO" id="GO:0043842">
    <property type="term" value="F:Kdo transferase activity"/>
    <property type="evidence" value="ECO:0007669"/>
    <property type="project" value="UniProtKB-EC"/>
</dbReference>
<accession>A0A8J3EBA5</accession>
<feature type="site" description="Transition state stabilizer" evidence="9">
    <location>
        <position position="138"/>
    </location>
</feature>
<keyword evidence="10" id="KW-0472">Membrane</keyword>
<feature type="active site" description="Proton acceptor" evidence="8">
    <location>
        <position position="64"/>
    </location>
</feature>
<evidence type="ECO:0000256" key="8">
    <source>
        <dbReference type="PIRSR" id="PIRSR639901-1"/>
    </source>
</evidence>
<comment type="similarity">
    <text evidence="10">Belongs to the glycosyltransferase group 1 family.</text>
</comment>
<evidence type="ECO:0000313" key="13">
    <source>
        <dbReference type="EMBL" id="GGG24900.1"/>
    </source>
</evidence>
<dbReference type="GO" id="GO:0009244">
    <property type="term" value="P:lipopolysaccharide core region biosynthetic process"/>
    <property type="evidence" value="ECO:0007669"/>
    <property type="project" value="UniProtKB-UniRule"/>
</dbReference>
<dbReference type="RefSeq" id="WP_229677828.1">
    <property type="nucleotide sequence ID" value="NZ_BMKS01000003.1"/>
</dbReference>
<evidence type="ECO:0000256" key="10">
    <source>
        <dbReference type="RuleBase" id="RU365103"/>
    </source>
</evidence>
<evidence type="ECO:0000256" key="7">
    <source>
        <dbReference type="ARBA" id="ARBA00049183"/>
    </source>
</evidence>
<dbReference type="PANTHER" id="PTHR42755">
    <property type="entry name" value="3-DEOXY-MANNO-OCTULOSONATE CYTIDYLYLTRANSFERASE"/>
    <property type="match status" value="1"/>
</dbReference>
<feature type="domain" description="3-deoxy-D-manno-octulosonic-acid transferase N-terminal" evidence="12">
    <location>
        <begin position="37"/>
        <end position="217"/>
    </location>
</feature>
<dbReference type="InterPro" id="IPR038107">
    <property type="entry name" value="Glycos_transf_N_sf"/>
</dbReference>
<reference evidence="13 14" key="1">
    <citation type="journal article" date="2014" name="Int. J. Syst. Evol. Microbiol.">
        <title>Complete genome sequence of Corynebacterium casei LMG S-19264T (=DSM 44701T), isolated from a smear-ripened cheese.</title>
        <authorList>
            <consortium name="US DOE Joint Genome Institute (JGI-PGF)"/>
            <person name="Walter F."/>
            <person name="Albersmeier A."/>
            <person name="Kalinowski J."/>
            <person name="Ruckert C."/>
        </authorList>
    </citation>
    <scope>NUCLEOTIDE SEQUENCE [LARGE SCALE GENOMIC DNA]</scope>
    <source>
        <strain evidence="13 14">CGMCC 1.16330</strain>
    </source>
</reference>
<evidence type="ECO:0000256" key="4">
    <source>
        <dbReference type="ARBA" id="ARBA00019077"/>
    </source>
</evidence>
<dbReference type="AlphaFoldDB" id="A0A8J3EBA5"/>
<comment type="subcellular location">
    <subcellularLocation>
        <location evidence="10">Cell membrane</location>
    </subcellularLocation>
</comment>
<dbReference type="UniPathway" id="UPA00958"/>
<comment type="catalytic activity">
    <reaction evidence="7 10">
        <text>lipid IVA (E. coli) + CMP-3-deoxy-beta-D-manno-octulosonate = alpha-Kdo-(2-&gt;6)-lipid IVA (E. coli) + CMP + H(+)</text>
        <dbReference type="Rhea" id="RHEA:28066"/>
        <dbReference type="ChEBI" id="CHEBI:15378"/>
        <dbReference type="ChEBI" id="CHEBI:58603"/>
        <dbReference type="ChEBI" id="CHEBI:60364"/>
        <dbReference type="ChEBI" id="CHEBI:60377"/>
        <dbReference type="ChEBI" id="CHEBI:85987"/>
        <dbReference type="EC" id="2.4.99.12"/>
    </reaction>
</comment>
<evidence type="ECO:0000256" key="11">
    <source>
        <dbReference type="SAM" id="MobiDB-lite"/>
    </source>
</evidence>